<comment type="similarity">
    <text evidence="1">Belongs to the short-chain dehydrogenases/reductases (SDR) family.</text>
</comment>
<dbReference type="AlphaFoldDB" id="A0AAV6X2E3"/>
<dbReference type="PRINTS" id="PR00081">
    <property type="entry name" value="GDHRDH"/>
</dbReference>
<dbReference type="PANTHER" id="PTHR43180:SF45">
    <property type="entry name" value="SECOISOLARICIRESINOL DEHYDROGENASE-LIKE ISOFORM X1"/>
    <property type="match status" value="1"/>
</dbReference>
<evidence type="ECO:0000256" key="2">
    <source>
        <dbReference type="ARBA" id="ARBA00023002"/>
    </source>
</evidence>
<dbReference type="Gene3D" id="3.40.50.720">
    <property type="entry name" value="NAD(P)-binding Rossmann-like Domain"/>
    <property type="match status" value="2"/>
</dbReference>
<evidence type="ECO:0000256" key="1">
    <source>
        <dbReference type="ARBA" id="ARBA00006484"/>
    </source>
</evidence>
<dbReference type="InterPro" id="IPR036291">
    <property type="entry name" value="NAD(P)-bd_dom_sf"/>
</dbReference>
<dbReference type="Proteomes" id="UP000826271">
    <property type="component" value="Unassembled WGS sequence"/>
</dbReference>
<accession>A0AAV6X2E3</accession>
<dbReference type="SUPFAM" id="SSF51735">
    <property type="entry name" value="NAD(P)-binding Rossmann-fold domains"/>
    <property type="match status" value="1"/>
</dbReference>
<evidence type="ECO:0000313" key="4">
    <source>
        <dbReference type="Proteomes" id="UP000826271"/>
    </source>
</evidence>
<gene>
    <name evidence="3" type="ORF">BUALT_Bualt09G0092000</name>
</gene>
<proteinExistence type="inferred from homology"/>
<dbReference type="GO" id="GO:0016491">
    <property type="term" value="F:oxidoreductase activity"/>
    <property type="evidence" value="ECO:0007669"/>
    <property type="project" value="UniProtKB-KW"/>
</dbReference>
<dbReference type="EMBL" id="WHWC01000009">
    <property type="protein sequence ID" value="KAG8376708.1"/>
    <property type="molecule type" value="Genomic_DNA"/>
</dbReference>
<evidence type="ECO:0000313" key="3">
    <source>
        <dbReference type="EMBL" id="KAG8376708.1"/>
    </source>
</evidence>
<dbReference type="Pfam" id="PF13561">
    <property type="entry name" value="adh_short_C2"/>
    <property type="match status" value="1"/>
</dbReference>
<comment type="caution">
    <text evidence="3">The sequence shown here is derived from an EMBL/GenBank/DDBJ whole genome shotgun (WGS) entry which is preliminary data.</text>
</comment>
<organism evidence="3 4">
    <name type="scientific">Buddleja alternifolia</name>
    <dbReference type="NCBI Taxonomy" id="168488"/>
    <lineage>
        <taxon>Eukaryota</taxon>
        <taxon>Viridiplantae</taxon>
        <taxon>Streptophyta</taxon>
        <taxon>Embryophyta</taxon>
        <taxon>Tracheophyta</taxon>
        <taxon>Spermatophyta</taxon>
        <taxon>Magnoliopsida</taxon>
        <taxon>eudicotyledons</taxon>
        <taxon>Gunneridae</taxon>
        <taxon>Pentapetalae</taxon>
        <taxon>asterids</taxon>
        <taxon>lamiids</taxon>
        <taxon>Lamiales</taxon>
        <taxon>Scrophulariaceae</taxon>
        <taxon>Buddlejeae</taxon>
        <taxon>Buddleja</taxon>
    </lineage>
</organism>
<keyword evidence="4" id="KW-1185">Reference proteome</keyword>
<sequence length="158" mass="16911">MSATSLATLTANKLQGKVALITRGASGIGEASVKLFTRYGAKYAVDFSVSEYGQLGIMLCNAGISPSFLHTSIFDIEKSHIEKIFDVNVCGAFLGAKHTARVMVPTKIGSIIFTASVTAVIGDKHLWRCRKAWDSSELHLSFFGSNPSDGQHNGVGCR</sequence>
<dbReference type="InterPro" id="IPR002347">
    <property type="entry name" value="SDR_fam"/>
</dbReference>
<reference evidence="3" key="1">
    <citation type="submission" date="2019-10" db="EMBL/GenBank/DDBJ databases">
        <authorList>
            <person name="Zhang R."/>
            <person name="Pan Y."/>
            <person name="Wang J."/>
            <person name="Ma R."/>
            <person name="Yu S."/>
        </authorList>
    </citation>
    <scope>NUCLEOTIDE SEQUENCE</scope>
    <source>
        <strain evidence="3">LA-IB0</strain>
        <tissue evidence="3">Leaf</tissue>
    </source>
</reference>
<keyword evidence="2" id="KW-0560">Oxidoreductase</keyword>
<name>A0AAV6X2E3_9LAMI</name>
<dbReference type="PANTHER" id="PTHR43180">
    <property type="entry name" value="3-OXOACYL-(ACYL-CARRIER-PROTEIN) REDUCTASE (AFU_ORTHOLOGUE AFUA_6G11210)"/>
    <property type="match status" value="1"/>
</dbReference>
<protein>
    <submittedName>
        <fullName evidence="3">Uncharacterized protein</fullName>
    </submittedName>
</protein>